<dbReference type="InterPro" id="IPR004966">
    <property type="entry name" value="Pox_Ag35"/>
</dbReference>
<dbReference type="GO" id="GO:0019031">
    <property type="term" value="C:viral envelope"/>
    <property type="evidence" value="ECO:0007669"/>
    <property type="project" value="InterPro"/>
</dbReference>
<protein>
    <submittedName>
        <fullName evidence="2">Late transcription factor VLTF-4</fullName>
    </submittedName>
</protein>
<dbReference type="EMBL" id="MW036632">
    <property type="protein sequence ID" value="QQG31563.1"/>
    <property type="molecule type" value="Genomic_DNA"/>
</dbReference>
<organismHost>
    <name type="scientific">Sus scrofa</name>
    <name type="common">Pig</name>
    <dbReference type="NCBI Taxonomy" id="9823"/>
</organismHost>
<evidence type="ECO:0000256" key="1">
    <source>
        <dbReference type="SAM" id="MobiDB-lite"/>
    </source>
</evidence>
<gene>
    <name evidence="2" type="primary">SwPV072</name>
</gene>
<dbReference type="Pfam" id="PF03286">
    <property type="entry name" value="Pox_Ag35"/>
    <property type="match status" value="1"/>
</dbReference>
<sequence>MSWSINLGNTSDNFKTLDEIRKHVRSTTETDKCDDDLFPNDLEIPVKRQPRKKTPTKKYVSKSKCVERDQGIEENEDGEKTEENEDDVDSVSPQPSTSARCCNQEDSMDNSELKIVTANIISALKTINSKVTAVSIVLEDVQASSISRQYTALIKLVNDLKSLAECGKKQVARKRTRVTKK</sequence>
<accession>A0A881SY22</accession>
<feature type="compositionally biased region" description="Acidic residues" evidence="1">
    <location>
        <begin position="72"/>
        <end position="89"/>
    </location>
</feature>
<feature type="compositionally biased region" description="Basic residues" evidence="1">
    <location>
        <begin position="48"/>
        <end position="61"/>
    </location>
</feature>
<proteinExistence type="predicted"/>
<evidence type="ECO:0000313" key="2">
    <source>
        <dbReference type="EMBL" id="QQG31563.1"/>
    </source>
</evidence>
<reference evidence="2" key="1">
    <citation type="journal article" date="2021" name="Arch. Virol.">
        <title>First complete genome characterization of swinepox virus directly from a clinical sample indicates divergence of a Eurasian-lineage virus.</title>
        <authorList>
            <person name="Aasdev A."/>
            <person name="Mishra A."/>
            <person name="Bora D.P."/>
            <person name="Kurkure N.V."/>
            <person name="Barman N.N."/>
            <person name="Raut A.A."/>
        </authorList>
    </citation>
    <scope>NUCLEOTIDE SEQUENCE</scope>
    <source>
        <strain evidence="2">SwPV/India-Assam/16</strain>
    </source>
</reference>
<feature type="region of interest" description="Disordered" evidence="1">
    <location>
        <begin position="25"/>
        <end position="105"/>
    </location>
</feature>
<organism evidence="2">
    <name type="scientific">Swinepox virus</name>
    <name type="common">SWPV</name>
    <dbReference type="NCBI Taxonomy" id="10276"/>
    <lineage>
        <taxon>Viruses</taxon>
        <taxon>Varidnaviria</taxon>
        <taxon>Bamfordvirae</taxon>
        <taxon>Nucleocytoviricota</taxon>
        <taxon>Pokkesviricetes</taxon>
        <taxon>Chitovirales</taxon>
        <taxon>Poxviridae</taxon>
        <taxon>Chordopoxvirinae</taxon>
        <taxon>Suipoxvirus</taxon>
        <taxon>Suipoxvirus swinepox</taxon>
    </lineage>
</organism>
<name>A0A881SY22_SWPV</name>
<dbReference type="Proteomes" id="UP000671927">
    <property type="component" value="Segment"/>
</dbReference>
<feature type="compositionally biased region" description="Polar residues" evidence="1">
    <location>
        <begin position="91"/>
        <end position="105"/>
    </location>
</feature>